<feature type="binding site" evidence="4">
    <location>
        <position position="324"/>
    </location>
    <ligand>
        <name>FAD</name>
        <dbReference type="ChEBI" id="CHEBI:57692"/>
    </ligand>
</feature>
<dbReference type="GO" id="GO:0009055">
    <property type="term" value="F:electron transfer activity"/>
    <property type="evidence" value="ECO:0007669"/>
    <property type="project" value="InterPro"/>
</dbReference>
<dbReference type="SUPFAM" id="SSF52402">
    <property type="entry name" value="Adenine nucleotide alpha hydrolases-like"/>
    <property type="match status" value="1"/>
</dbReference>
<dbReference type="FunFam" id="3.40.50.1220:FF:000001">
    <property type="entry name" value="Electron transfer flavoprotein, alpha subunit"/>
    <property type="match status" value="1"/>
</dbReference>
<dbReference type="PANTHER" id="PTHR43153:SF1">
    <property type="entry name" value="ELECTRON TRANSFER FLAVOPROTEIN SUBUNIT ALPHA, MITOCHONDRIAL"/>
    <property type="match status" value="1"/>
</dbReference>
<dbReference type="RefSeq" id="WP_118333122.1">
    <property type="nucleotide sequence ID" value="NZ_AP025567.1"/>
</dbReference>
<dbReference type="PIRSF" id="PIRSF000089">
    <property type="entry name" value="Electra_flavoP_a"/>
    <property type="match status" value="1"/>
</dbReference>
<protein>
    <submittedName>
        <fullName evidence="6">Electron transfer flavoprotein subunit alpha/FixB family protein</fullName>
    </submittedName>
</protein>
<sequence>MKDFSEYKNVWVFAEQRQGKLMNVALELIGEGYKLSREISKDTKLCAVLAGHDVDHLVEELYAYGADCVYVLQNELLAQYTTDAYAKVITDAIHQYKPEIVLFGATHIGRDLAPRIAARLNTGLTADCTRLDINTGNYMDYLEEYTTASLTGLDRNDPSTNIKQTRPAFGGNLMATIVTPNTRPQMSTVRPGVMAKREPVEGAGGERVDVEVQISKKDINVEVLEVVKAAKELVSLTDAKIICSGGRGLGGPENFKLIEELAEKVGGVVGASRAAVDAGWIDPSHQVGQTGTTVKPEIYFACGISGAIQHLAGMQTSKIIIAINKDPECPMMQLADYAIEGDLKKVIPELIAMWDGEEQ</sequence>
<dbReference type="PANTHER" id="PTHR43153">
    <property type="entry name" value="ELECTRON TRANSFER FLAVOPROTEIN ALPHA"/>
    <property type="match status" value="1"/>
</dbReference>
<dbReference type="EMBL" id="QRMS01000001">
    <property type="protein sequence ID" value="RHJ89069.1"/>
    <property type="molecule type" value="Genomic_DNA"/>
</dbReference>
<dbReference type="Pfam" id="PF00766">
    <property type="entry name" value="ETF_alpha"/>
    <property type="match status" value="1"/>
</dbReference>
<comment type="cofactor">
    <cofactor evidence="4">
        <name>FAD</name>
        <dbReference type="ChEBI" id="CHEBI:57692"/>
    </cofactor>
    <text evidence="4">Binds 1 FAD per dimer.</text>
</comment>
<evidence type="ECO:0000259" key="5">
    <source>
        <dbReference type="SMART" id="SM00893"/>
    </source>
</evidence>
<accession>A0A415E5S7</accession>
<keyword evidence="7" id="KW-1185">Reference proteome</keyword>
<organism evidence="6 7">
    <name type="scientific">Emergencia timonensis</name>
    <dbReference type="NCBI Taxonomy" id="1776384"/>
    <lineage>
        <taxon>Bacteria</taxon>
        <taxon>Bacillati</taxon>
        <taxon>Bacillota</taxon>
        <taxon>Clostridia</taxon>
        <taxon>Peptostreptococcales</taxon>
        <taxon>Anaerovoracaceae</taxon>
        <taxon>Emergencia</taxon>
    </lineage>
</organism>
<evidence type="ECO:0000256" key="1">
    <source>
        <dbReference type="ARBA" id="ARBA00005817"/>
    </source>
</evidence>
<dbReference type="InterPro" id="IPR014731">
    <property type="entry name" value="ETF_asu_C"/>
</dbReference>
<proteinExistence type="inferred from homology"/>
<keyword evidence="3 4" id="KW-0274">FAD</keyword>
<dbReference type="InterPro" id="IPR014729">
    <property type="entry name" value="Rossmann-like_a/b/a_fold"/>
</dbReference>
<dbReference type="SMART" id="SM00893">
    <property type="entry name" value="ETF"/>
    <property type="match status" value="1"/>
</dbReference>
<feature type="binding site" evidence="4">
    <location>
        <position position="247"/>
    </location>
    <ligand>
        <name>FAD</name>
        <dbReference type="ChEBI" id="CHEBI:57692"/>
    </ligand>
</feature>
<evidence type="ECO:0000256" key="3">
    <source>
        <dbReference type="ARBA" id="ARBA00022827"/>
    </source>
</evidence>
<dbReference type="Pfam" id="PF01012">
    <property type="entry name" value="ETF"/>
    <property type="match status" value="1"/>
</dbReference>
<dbReference type="Proteomes" id="UP000284841">
    <property type="component" value="Unassembled WGS sequence"/>
</dbReference>
<dbReference type="InterPro" id="IPR029035">
    <property type="entry name" value="DHS-like_NAD/FAD-binding_dom"/>
</dbReference>
<dbReference type="InterPro" id="IPR001308">
    <property type="entry name" value="ETF_a/FixB"/>
</dbReference>
<dbReference type="GO" id="GO:0050660">
    <property type="term" value="F:flavin adenine dinucleotide binding"/>
    <property type="evidence" value="ECO:0007669"/>
    <property type="project" value="InterPro"/>
</dbReference>
<evidence type="ECO:0000256" key="4">
    <source>
        <dbReference type="PIRSR" id="PIRSR000089-1"/>
    </source>
</evidence>
<dbReference type="GO" id="GO:0033539">
    <property type="term" value="P:fatty acid beta-oxidation using acyl-CoA dehydrogenase"/>
    <property type="evidence" value="ECO:0007669"/>
    <property type="project" value="TreeGrafter"/>
</dbReference>
<dbReference type="Gene3D" id="3.40.50.620">
    <property type="entry name" value="HUPs"/>
    <property type="match status" value="1"/>
</dbReference>
<evidence type="ECO:0000313" key="7">
    <source>
        <dbReference type="Proteomes" id="UP000284841"/>
    </source>
</evidence>
<comment type="caution">
    <text evidence="6">The sequence shown here is derived from an EMBL/GenBank/DDBJ whole genome shotgun (WGS) entry which is preliminary data.</text>
</comment>
<evidence type="ECO:0000256" key="2">
    <source>
        <dbReference type="ARBA" id="ARBA00022630"/>
    </source>
</evidence>
<gene>
    <name evidence="6" type="ORF">DW099_00380</name>
</gene>
<comment type="similarity">
    <text evidence="1">Belongs to the ETF alpha-subunit/FixB family.</text>
</comment>
<name>A0A415E5S7_9FIRM</name>
<feature type="binding site" evidence="4">
    <location>
        <begin position="272"/>
        <end position="273"/>
    </location>
    <ligand>
        <name>FAD</name>
        <dbReference type="ChEBI" id="CHEBI:57692"/>
    </ligand>
</feature>
<dbReference type="AlphaFoldDB" id="A0A415E5S7"/>
<feature type="binding site" evidence="4">
    <location>
        <begin position="303"/>
        <end position="310"/>
    </location>
    <ligand>
        <name>FAD</name>
        <dbReference type="ChEBI" id="CHEBI:57692"/>
    </ligand>
</feature>
<feature type="domain" description="Electron transfer flavoprotein alpha/beta-subunit N-terminal" evidence="5">
    <location>
        <begin position="10"/>
        <end position="223"/>
    </location>
</feature>
<reference evidence="6 7" key="1">
    <citation type="submission" date="2018-08" db="EMBL/GenBank/DDBJ databases">
        <title>A genome reference for cultivated species of the human gut microbiota.</title>
        <authorList>
            <person name="Zou Y."/>
            <person name="Xue W."/>
            <person name="Luo G."/>
        </authorList>
    </citation>
    <scope>NUCLEOTIDE SEQUENCE [LARGE SCALE GENOMIC DNA]</scope>
    <source>
        <strain evidence="6 7">AM07-24</strain>
    </source>
</reference>
<dbReference type="STRING" id="1776384.GCA_900086585_02298"/>
<dbReference type="InterPro" id="IPR014730">
    <property type="entry name" value="ETF_a/b_N"/>
</dbReference>
<evidence type="ECO:0000313" key="6">
    <source>
        <dbReference type="EMBL" id="RHJ89069.1"/>
    </source>
</evidence>
<dbReference type="OrthoDB" id="9770286at2"/>
<dbReference type="CDD" id="cd01715">
    <property type="entry name" value="ETF_alpha"/>
    <property type="match status" value="1"/>
</dbReference>
<dbReference type="Gene3D" id="3.40.50.1220">
    <property type="entry name" value="TPP-binding domain"/>
    <property type="match status" value="1"/>
</dbReference>
<dbReference type="SUPFAM" id="SSF52467">
    <property type="entry name" value="DHS-like NAD/FAD-binding domain"/>
    <property type="match status" value="1"/>
</dbReference>
<keyword evidence="2" id="KW-0285">Flavoprotein</keyword>
<feature type="binding site" evidence="4">
    <location>
        <begin position="286"/>
        <end position="290"/>
    </location>
    <ligand>
        <name>FAD</name>
        <dbReference type="ChEBI" id="CHEBI:57692"/>
    </ligand>
</feature>
<dbReference type="InterPro" id="IPR033947">
    <property type="entry name" value="ETF_alpha_N"/>
</dbReference>